<sequence length="121" mass="14008">MSNYTYPFEKLDAWKEAKGINIQIYKITTEFPDVEKYGLVSQMRRSAISVCSNLAEGSSRRTKKDQGHFYTMAYSSLMELLNQCIISEELSFLKNDAYLEIRKNIESTSKKIYALRVSVLK</sequence>
<reference evidence="1" key="1">
    <citation type="submission" date="2021-06" db="EMBL/GenBank/DDBJ databases">
        <title>44 bacteria genomes isolated from Dapeng, Shenzhen.</title>
        <authorList>
            <person name="Zheng W."/>
            <person name="Yu S."/>
            <person name="Huang Y."/>
        </authorList>
    </citation>
    <scope>NUCLEOTIDE SEQUENCE</scope>
    <source>
        <strain evidence="1">DP5N28-2</strain>
    </source>
</reference>
<keyword evidence="2" id="KW-1185">Reference proteome</keyword>
<proteinExistence type="predicted"/>
<evidence type="ECO:0000313" key="1">
    <source>
        <dbReference type="EMBL" id="MBY5956621.1"/>
    </source>
</evidence>
<protein>
    <submittedName>
        <fullName evidence="1">Four helix bundle protein</fullName>
    </submittedName>
</protein>
<gene>
    <name evidence="1" type="ORF">KUV50_00645</name>
</gene>
<dbReference type="NCBIfam" id="TIGR02436">
    <property type="entry name" value="four helix bundle protein"/>
    <property type="match status" value="1"/>
</dbReference>
<dbReference type="PANTHER" id="PTHR38471">
    <property type="entry name" value="FOUR HELIX BUNDLE PROTEIN"/>
    <property type="match status" value="1"/>
</dbReference>
<dbReference type="PANTHER" id="PTHR38471:SF2">
    <property type="entry name" value="FOUR HELIX BUNDLE PROTEIN"/>
    <property type="match status" value="1"/>
</dbReference>
<dbReference type="CDD" id="cd16377">
    <property type="entry name" value="23S_rRNA_IVP_like"/>
    <property type="match status" value="1"/>
</dbReference>
<organism evidence="1 2">
    <name type="scientific">Membranihabitans marinus</name>
    <dbReference type="NCBI Taxonomy" id="1227546"/>
    <lineage>
        <taxon>Bacteria</taxon>
        <taxon>Pseudomonadati</taxon>
        <taxon>Bacteroidota</taxon>
        <taxon>Saprospiria</taxon>
        <taxon>Saprospirales</taxon>
        <taxon>Saprospiraceae</taxon>
        <taxon>Membranihabitans</taxon>
    </lineage>
</organism>
<accession>A0A953L9G2</accession>
<dbReference type="SUPFAM" id="SSF158446">
    <property type="entry name" value="IVS-encoded protein-like"/>
    <property type="match status" value="1"/>
</dbReference>
<dbReference type="InterPro" id="IPR012657">
    <property type="entry name" value="23S_rRNA-intervening_sequence"/>
</dbReference>
<dbReference type="Gene3D" id="1.20.1440.60">
    <property type="entry name" value="23S rRNA-intervening sequence"/>
    <property type="match status" value="1"/>
</dbReference>
<dbReference type="AlphaFoldDB" id="A0A953L9G2"/>
<comment type="caution">
    <text evidence="1">The sequence shown here is derived from an EMBL/GenBank/DDBJ whole genome shotgun (WGS) entry which is preliminary data.</text>
</comment>
<dbReference type="Proteomes" id="UP000753961">
    <property type="component" value="Unassembled WGS sequence"/>
</dbReference>
<evidence type="ECO:0000313" key="2">
    <source>
        <dbReference type="Proteomes" id="UP000753961"/>
    </source>
</evidence>
<dbReference type="EMBL" id="JAHVHU010000002">
    <property type="protein sequence ID" value="MBY5956621.1"/>
    <property type="molecule type" value="Genomic_DNA"/>
</dbReference>
<dbReference type="InterPro" id="IPR036583">
    <property type="entry name" value="23S_rRNA_IVS_sf"/>
</dbReference>
<dbReference type="RefSeq" id="WP_222578146.1">
    <property type="nucleotide sequence ID" value="NZ_JAHVHU010000002.1"/>
</dbReference>
<dbReference type="Pfam" id="PF05635">
    <property type="entry name" value="23S_rRNA_IVP"/>
    <property type="match status" value="1"/>
</dbReference>
<name>A0A953L9G2_9BACT</name>